<evidence type="ECO:0000313" key="4">
    <source>
        <dbReference type="Proteomes" id="UP001152795"/>
    </source>
</evidence>
<dbReference type="SUPFAM" id="SSF56112">
    <property type="entry name" value="Protein kinase-like (PK-like)"/>
    <property type="match status" value="1"/>
</dbReference>
<dbReference type="PROSITE" id="PS00108">
    <property type="entry name" value="PROTEIN_KINASE_ST"/>
    <property type="match status" value="1"/>
</dbReference>
<dbReference type="PROSITE" id="PS50011">
    <property type="entry name" value="PROTEIN_KINASE_DOM"/>
    <property type="match status" value="1"/>
</dbReference>
<feature type="domain" description="Protein kinase" evidence="2">
    <location>
        <begin position="1"/>
        <end position="180"/>
    </location>
</feature>
<organism evidence="3 4">
    <name type="scientific">Paramuricea clavata</name>
    <name type="common">Red gorgonian</name>
    <name type="synonym">Violescent sea-whip</name>
    <dbReference type="NCBI Taxonomy" id="317549"/>
    <lineage>
        <taxon>Eukaryota</taxon>
        <taxon>Metazoa</taxon>
        <taxon>Cnidaria</taxon>
        <taxon>Anthozoa</taxon>
        <taxon>Octocorallia</taxon>
        <taxon>Malacalcyonacea</taxon>
        <taxon>Plexauridae</taxon>
        <taxon>Paramuricea</taxon>
    </lineage>
</organism>
<dbReference type="Gene3D" id="1.10.510.10">
    <property type="entry name" value="Transferase(Phosphotransferase) domain 1"/>
    <property type="match status" value="1"/>
</dbReference>
<proteinExistence type="predicted"/>
<evidence type="ECO:0000256" key="1">
    <source>
        <dbReference type="ARBA" id="ARBA00022741"/>
    </source>
</evidence>
<dbReference type="GO" id="GO:0005737">
    <property type="term" value="C:cytoplasm"/>
    <property type="evidence" value="ECO:0007669"/>
    <property type="project" value="TreeGrafter"/>
</dbReference>
<gene>
    <name evidence="3" type="ORF">PACLA_8A010258</name>
</gene>
<dbReference type="Proteomes" id="UP001152795">
    <property type="component" value="Unassembled WGS sequence"/>
</dbReference>
<keyword evidence="3" id="KW-0808">Transferase</keyword>
<dbReference type="EMBL" id="CACRXK020010017">
    <property type="protein sequence ID" value="CAB4018464.1"/>
    <property type="molecule type" value="Genomic_DNA"/>
</dbReference>
<evidence type="ECO:0000259" key="2">
    <source>
        <dbReference type="PROSITE" id="PS50011"/>
    </source>
</evidence>
<dbReference type="InterPro" id="IPR000719">
    <property type="entry name" value="Prot_kinase_dom"/>
</dbReference>
<keyword evidence="4" id="KW-1185">Reference proteome</keyword>
<keyword evidence="1" id="KW-0547">Nucleotide-binding</keyword>
<dbReference type="PANTHER" id="PTHR22967">
    <property type="entry name" value="SERINE/THREONINE PROTEIN KINASE"/>
    <property type="match status" value="1"/>
</dbReference>
<sequence length="200" mass="22190">MIENAFGRYYLPELDVLHLFKSLCEAVLAFHECDPPLAHRDIKPHNLLVLSKTSVILMDLGSVDRAEHVITSRHEALALQDKCAQECTAAYRAPELFDVQSDCVIDAKSDVWSLGCTLYAMAYGSSPFNGSATAALSGQIRIPSDSYYSMDLNNLILSMIKVDPKERPTVRGILQRLDNLAPSSTQITDLIDNQFQTTRA</sequence>
<name>A0A6S7IHM0_PARCT</name>
<dbReference type="InterPro" id="IPR011009">
    <property type="entry name" value="Kinase-like_dom_sf"/>
</dbReference>
<dbReference type="SMART" id="SM00220">
    <property type="entry name" value="S_TKc"/>
    <property type="match status" value="1"/>
</dbReference>
<reference evidence="3" key="1">
    <citation type="submission" date="2020-04" db="EMBL/GenBank/DDBJ databases">
        <authorList>
            <person name="Alioto T."/>
            <person name="Alioto T."/>
            <person name="Gomez Garrido J."/>
        </authorList>
    </citation>
    <scope>NUCLEOTIDE SEQUENCE</scope>
    <source>
        <strain evidence="3">A484AB</strain>
    </source>
</reference>
<keyword evidence="3" id="KW-0418">Kinase</keyword>
<dbReference type="GO" id="GO:0005524">
    <property type="term" value="F:ATP binding"/>
    <property type="evidence" value="ECO:0007669"/>
    <property type="project" value="InterPro"/>
</dbReference>
<accession>A0A6S7IHM0</accession>
<dbReference type="OrthoDB" id="248923at2759"/>
<evidence type="ECO:0000313" key="3">
    <source>
        <dbReference type="EMBL" id="CAB4018464.1"/>
    </source>
</evidence>
<dbReference type="PANTHER" id="PTHR22967:SF92">
    <property type="entry name" value="LD17053P"/>
    <property type="match status" value="1"/>
</dbReference>
<dbReference type="AlphaFoldDB" id="A0A6S7IHM0"/>
<dbReference type="GO" id="GO:0004674">
    <property type="term" value="F:protein serine/threonine kinase activity"/>
    <property type="evidence" value="ECO:0007669"/>
    <property type="project" value="TreeGrafter"/>
</dbReference>
<comment type="caution">
    <text evidence="3">The sequence shown here is derived from an EMBL/GenBank/DDBJ whole genome shotgun (WGS) entry which is preliminary data.</text>
</comment>
<dbReference type="InterPro" id="IPR008271">
    <property type="entry name" value="Ser/Thr_kinase_AS"/>
</dbReference>
<protein>
    <submittedName>
        <fullName evidence="3">Serine threonine- kinase 16</fullName>
    </submittedName>
</protein>
<dbReference type="Pfam" id="PF00069">
    <property type="entry name" value="Pkinase"/>
    <property type="match status" value="1"/>
</dbReference>